<protein>
    <submittedName>
        <fullName evidence="2">Uncharacterized protein</fullName>
    </submittedName>
</protein>
<keyword evidence="1" id="KW-1133">Transmembrane helix</keyword>
<organism evidence="2 3">
    <name type="scientific">Acidiphilium multivorum (strain DSM 11245 / JCM 8867 / NBRC 100883 / AIU 301)</name>
    <dbReference type="NCBI Taxonomy" id="926570"/>
    <lineage>
        <taxon>Bacteria</taxon>
        <taxon>Pseudomonadati</taxon>
        <taxon>Pseudomonadota</taxon>
        <taxon>Alphaproteobacteria</taxon>
        <taxon>Acetobacterales</taxon>
        <taxon>Acidocellaceae</taxon>
        <taxon>Acidiphilium</taxon>
    </lineage>
</organism>
<dbReference type="AlphaFoldDB" id="F0J7A7"/>
<dbReference type="Proteomes" id="UP000007100">
    <property type="component" value="Plasmid pACMV1"/>
</dbReference>
<accession>F0J7A7</accession>
<keyword evidence="1" id="KW-0812">Transmembrane</keyword>
<geneLocation type="plasmid" evidence="2 3">
    <name>pACMV1</name>
</geneLocation>
<proteinExistence type="predicted"/>
<dbReference type="EMBL" id="AP012036">
    <property type="protein sequence ID" value="BAJ82974.1"/>
    <property type="molecule type" value="Genomic_DNA"/>
</dbReference>
<keyword evidence="3" id="KW-1185">Reference proteome</keyword>
<sequence length="161" mass="17218">MRQARDGLAQTIDQAFQAAKAQAEAAHADLSRQFVASFAKEAEQRLKSMSRWVWWRTIASGAALAIVILALGFGLGYWRGNAAGYSRAAGTIQAAGAVEQSVLASQGPAGLAQWHQLMRDNAILDTMKSNCSGKNVAHQDGRTACHLWLWTTPNVASAAHG</sequence>
<evidence type="ECO:0000313" key="2">
    <source>
        <dbReference type="EMBL" id="BAJ82974.1"/>
    </source>
</evidence>
<keyword evidence="1" id="KW-0472">Membrane</keyword>
<name>F0J7A7_ACIMA</name>
<dbReference type="HOGENOM" id="CLU_1700420_0_0_5"/>
<reference evidence="2 3" key="1">
    <citation type="submission" date="2010-12" db="EMBL/GenBank/DDBJ databases">
        <title>Whole genome sequence of Acidiphilium multivorum AIU301.</title>
        <authorList>
            <person name="Narita-Yamada S."/>
            <person name="Nakamura S."/>
            <person name="Ito N."/>
            <person name="Takarada H."/>
            <person name="Katano Y."/>
            <person name="Nakazawa H."/>
            <person name="Hosoyama A."/>
            <person name="Yamada R."/>
            <person name="Fujita N."/>
        </authorList>
    </citation>
    <scope>NUCLEOTIDE SEQUENCE [LARGE SCALE GENOMIC DNA]</scope>
    <source>
        <strain evidence="3">DSM 11245 / JCM 8867 / AIU301</strain>
        <plasmid evidence="2 3">pACMV1</plasmid>
    </source>
</reference>
<dbReference type="KEGG" id="amv:ACMV_P1_01780"/>
<evidence type="ECO:0000256" key="1">
    <source>
        <dbReference type="SAM" id="Phobius"/>
    </source>
</evidence>
<keyword evidence="2" id="KW-0614">Plasmid</keyword>
<feature type="transmembrane region" description="Helical" evidence="1">
    <location>
        <begin position="53"/>
        <end position="78"/>
    </location>
</feature>
<gene>
    <name evidence="2" type="ordered locus">ACMV_P1_01780</name>
</gene>
<evidence type="ECO:0000313" key="3">
    <source>
        <dbReference type="Proteomes" id="UP000007100"/>
    </source>
</evidence>